<gene>
    <name evidence="2" type="ORF">METZ01_LOCUS481872</name>
</gene>
<proteinExistence type="predicted"/>
<evidence type="ECO:0000259" key="1">
    <source>
        <dbReference type="Pfam" id="PF08484"/>
    </source>
</evidence>
<name>A0A383CBP6_9ZZZZ</name>
<protein>
    <recommendedName>
        <fullName evidence="1">C-methyltransferase domain-containing protein</fullName>
    </recommendedName>
</protein>
<feature type="non-terminal residue" evidence="2">
    <location>
        <position position="1"/>
    </location>
</feature>
<dbReference type="AlphaFoldDB" id="A0A383CBP6"/>
<reference evidence="2" key="1">
    <citation type="submission" date="2018-05" db="EMBL/GenBank/DDBJ databases">
        <authorList>
            <person name="Lanie J.A."/>
            <person name="Ng W.-L."/>
            <person name="Kazmierczak K.M."/>
            <person name="Andrzejewski T.M."/>
            <person name="Davidsen T.M."/>
            <person name="Wayne K.J."/>
            <person name="Tettelin H."/>
            <person name="Glass J.I."/>
            <person name="Rusch D."/>
            <person name="Podicherti R."/>
            <person name="Tsui H.-C.T."/>
            <person name="Winkler M.E."/>
        </authorList>
    </citation>
    <scope>NUCLEOTIDE SEQUENCE</scope>
</reference>
<dbReference type="Pfam" id="PF08484">
    <property type="entry name" value="Methyltransf_14"/>
    <property type="match status" value="1"/>
</dbReference>
<accession>A0A383CBP6</accession>
<dbReference type="InterPro" id="IPR013691">
    <property type="entry name" value="MeTrfase_14"/>
</dbReference>
<feature type="domain" description="C-methyltransferase" evidence="1">
    <location>
        <begin position="2"/>
        <end position="36"/>
    </location>
</feature>
<sequence length="41" mass="4679">ARPDHVLILPWNLSEELMERLAYVRDWGGTFVTAVPKLVVS</sequence>
<evidence type="ECO:0000313" key="2">
    <source>
        <dbReference type="EMBL" id="SVE29018.1"/>
    </source>
</evidence>
<organism evidence="2">
    <name type="scientific">marine metagenome</name>
    <dbReference type="NCBI Taxonomy" id="408172"/>
    <lineage>
        <taxon>unclassified sequences</taxon>
        <taxon>metagenomes</taxon>
        <taxon>ecological metagenomes</taxon>
    </lineage>
</organism>
<dbReference type="Gene3D" id="3.40.50.720">
    <property type="entry name" value="NAD(P)-binding Rossmann-like Domain"/>
    <property type="match status" value="1"/>
</dbReference>
<dbReference type="EMBL" id="UINC01207077">
    <property type="protein sequence ID" value="SVE29018.1"/>
    <property type="molecule type" value="Genomic_DNA"/>
</dbReference>